<dbReference type="GeneID" id="27314995"/>
<feature type="domain" description="DUF7730" evidence="1">
    <location>
        <begin position="57"/>
        <end position="253"/>
    </location>
</feature>
<dbReference type="OrthoDB" id="4757095at2759"/>
<dbReference type="VEuPathDB" id="FungiDB:PV09_07022"/>
<organism evidence="2 3">
    <name type="scientific">Verruconis gallopava</name>
    <dbReference type="NCBI Taxonomy" id="253628"/>
    <lineage>
        <taxon>Eukaryota</taxon>
        <taxon>Fungi</taxon>
        <taxon>Dikarya</taxon>
        <taxon>Ascomycota</taxon>
        <taxon>Pezizomycotina</taxon>
        <taxon>Dothideomycetes</taxon>
        <taxon>Pleosporomycetidae</taxon>
        <taxon>Venturiales</taxon>
        <taxon>Sympoventuriaceae</taxon>
        <taxon>Verruconis</taxon>
    </lineage>
</organism>
<dbReference type="PANTHER" id="PTHR38790:SF9">
    <property type="entry name" value="F-BOX DOMAIN-CONTAINING PROTEIN"/>
    <property type="match status" value="1"/>
</dbReference>
<dbReference type="EMBL" id="KN847554">
    <property type="protein sequence ID" value="KIW01544.1"/>
    <property type="molecule type" value="Genomic_DNA"/>
</dbReference>
<keyword evidence="3" id="KW-1185">Reference proteome</keyword>
<name>A0A0D2AQV5_9PEZI</name>
<sequence>MEKLVTTFSRQSSIKSAEDVEASKPPKPANRARALTLPLEAPQRVGLKRVKQKTVLQVDCVLFRLPLELRQQIYRIVLGGKCVAHDISGNRIGDRSDPWPPYERPGGERRGLRPWGWQPNRKTNILSLLVTCRQIYSESIDTLYANNIFYFRNPFTNWSLSSWRVLPQRLEQIRILILDETIGDTNIVFSNRRQWKRMWRVVAKMSRLKVLYLNVDTPYSKAWTRNRDFEKRLLSPLAGLSNVEDILVILRWLKPVDLDENEYPPHVRRHLWRQEEYDLLDNFYAACKPADMREWITKALVLLEEGAISNVRDSLLTLTE</sequence>
<dbReference type="HOGENOM" id="CLU_075337_0_0_1"/>
<dbReference type="RefSeq" id="XP_016211413.1">
    <property type="nucleotide sequence ID" value="XM_016360736.1"/>
</dbReference>
<dbReference type="InterPro" id="IPR056632">
    <property type="entry name" value="DUF7730"/>
</dbReference>
<accession>A0A0D2AQV5</accession>
<evidence type="ECO:0000259" key="1">
    <source>
        <dbReference type="Pfam" id="PF24864"/>
    </source>
</evidence>
<gene>
    <name evidence="2" type="ORF">PV09_07022</name>
</gene>
<dbReference type="STRING" id="253628.A0A0D2AQV5"/>
<dbReference type="PANTHER" id="PTHR38790">
    <property type="entry name" value="2EXR DOMAIN-CONTAINING PROTEIN-RELATED"/>
    <property type="match status" value="1"/>
</dbReference>
<reference evidence="2 3" key="1">
    <citation type="submission" date="2015-01" db="EMBL/GenBank/DDBJ databases">
        <title>The Genome Sequence of Ochroconis gallopava CBS43764.</title>
        <authorList>
            <consortium name="The Broad Institute Genomics Platform"/>
            <person name="Cuomo C."/>
            <person name="de Hoog S."/>
            <person name="Gorbushina A."/>
            <person name="Stielow B."/>
            <person name="Teixiera M."/>
            <person name="Abouelleil A."/>
            <person name="Chapman S.B."/>
            <person name="Priest M."/>
            <person name="Young S.K."/>
            <person name="Wortman J."/>
            <person name="Nusbaum C."/>
            <person name="Birren B."/>
        </authorList>
    </citation>
    <scope>NUCLEOTIDE SEQUENCE [LARGE SCALE GENOMIC DNA]</scope>
    <source>
        <strain evidence="2 3">CBS 43764</strain>
    </source>
</reference>
<protein>
    <recommendedName>
        <fullName evidence="1">DUF7730 domain-containing protein</fullName>
    </recommendedName>
</protein>
<dbReference type="Proteomes" id="UP000053259">
    <property type="component" value="Unassembled WGS sequence"/>
</dbReference>
<proteinExistence type="predicted"/>
<dbReference type="InParanoid" id="A0A0D2AQV5"/>
<evidence type="ECO:0000313" key="2">
    <source>
        <dbReference type="EMBL" id="KIW01544.1"/>
    </source>
</evidence>
<dbReference type="Pfam" id="PF24864">
    <property type="entry name" value="DUF7730"/>
    <property type="match status" value="1"/>
</dbReference>
<dbReference type="AlphaFoldDB" id="A0A0D2AQV5"/>
<evidence type="ECO:0000313" key="3">
    <source>
        <dbReference type="Proteomes" id="UP000053259"/>
    </source>
</evidence>